<evidence type="ECO:0000313" key="1">
    <source>
        <dbReference type="EMBL" id="MDI5964426.1"/>
    </source>
</evidence>
<proteinExistence type="predicted"/>
<dbReference type="RefSeq" id="WP_282704627.1">
    <property type="nucleotide sequence ID" value="NZ_JAAGKO020000023.1"/>
</dbReference>
<dbReference type="EMBL" id="JAAGKO020000023">
    <property type="protein sequence ID" value="MDI5964426.1"/>
    <property type="molecule type" value="Genomic_DNA"/>
</dbReference>
<organism evidence="1 2">
    <name type="scientific">Streptantibioticus silvisoli</name>
    <dbReference type="NCBI Taxonomy" id="2705255"/>
    <lineage>
        <taxon>Bacteria</taxon>
        <taxon>Bacillati</taxon>
        <taxon>Actinomycetota</taxon>
        <taxon>Actinomycetes</taxon>
        <taxon>Kitasatosporales</taxon>
        <taxon>Streptomycetaceae</taxon>
        <taxon>Streptantibioticus</taxon>
    </lineage>
</organism>
<dbReference type="Gene3D" id="3.50.50.60">
    <property type="entry name" value="FAD/NAD(P)-binding domain"/>
    <property type="match status" value="1"/>
</dbReference>
<dbReference type="Pfam" id="PF05834">
    <property type="entry name" value="Lycopene_cycl"/>
    <property type="match status" value="1"/>
</dbReference>
<dbReference type="InterPro" id="IPR036188">
    <property type="entry name" value="FAD/NAD-bd_sf"/>
</dbReference>
<keyword evidence="2" id="KW-1185">Reference proteome</keyword>
<reference evidence="1 2" key="1">
    <citation type="submission" date="2023-05" db="EMBL/GenBank/DDBJ databases">
        <title>Streptantibioticus silvisoli sp. nov., acidotolerant actinomycetes 1 from pine litter.</title>
        <authorList>
            <person name="Swiecimska M."/>
            <person name="Golinska P."/>
            <person name="Sangal V."/>
            <person name="Wachnowicz B."/>
            <person name="Goodfellow M."/>
        </authorList>
    </citation>
    <scope>NUCLEOTIDE SEQUENCE [LARGE SCALE GENOMIC DNA]</scope>
    <source>
        <strain evidence="1 2">SL54</strain>
    </source>
</reference>
<dbReference type="SUPFAM" id="SSF51905">
    <property type="entry name" value="FAD/NAD(P)-binding domain"/>
    <property type="match status" value="1"/>
</dbReference>
<gene>
    <name evidence="1" type="ORF">POF43_017135</name>
</gene>
<accession>A0ABT6W102</accession>
<sequence>MRDADVVVVGMGAAGLSLAHRMAARHPREAARVLLLDAPAGRLRPPERTWCYWEAPGGEYDAVLTASWDRLRVHGPDGRPVEVATAPYRYKMLRSVDLERLVAHRTEGLPGWTRAEATVRTVRDVPGGAEARGTGADGRERAWTGRWVFDSRPPHPLPPARTTWWQVFSGWYLRTGHAAFDPAVADLMDFRTPQPAQGLSFGYVLPIGPRDALVEYTEFRRTPPAAAAYDAMLRQYATGVLGLTDWQVTAAEHGAIPMTDARFPRRAGRSVFRVGTAGGATRPATGYTFAGTRRQTAAVADALERGRVPVPPAAHRPRARAMDAVLLRALDTGRVDGPQLLTRLWRSVPAARLLGFLDGTASPAADLMVGLRTPVLPMLRTAAELPFVRRRSPPPAAWPPVARGAP</sequence>
<evidence type="ECO:0000313" key="2">
    <source>
        <dbReference type="Proteomes" id="UP001156398"/>
    </source>
</evidence>
<name>A0ABT6W102_9ACTN</name>
<dbReference type="Proteomes" id="UP001156398">
    <property type="component" value="Unassembled WGS sequence"/>
</dbReference>
<protein>
    <submittedName>
        <fullName evidence="1">Lycopene cyclase family protein</fullName>
    </submittedName>
</protein>
<comment type="caution">
    <text evidence="1">The sequence shown here is derived from an EMBL/GenBank/DDBJ whole genome shotgun (WGS) entry which is preliminary data.</text>
</comment>